<reference evidence="8 9" key="1">
    <citation type="submission" date="2016-10" db="EMBL/GenBank/DDBJ databases">
        <authorList>
            <person name="de Groot N.N."/>
        </authorList>
    </citation>
    <scope>NUCLEOTIDE SEQUENCE [LARGE SCALE GENOMIC DNA]</scope>
    <source>
        <strain evidence="8 9">MT12</strain>
    </source>
</reference>
<dbReference type="InterPro" id="IPR001041">
    <property type="entry name" value="2Fe-2S_ferredoxin-type"/>
</dbReference>
<dbReference type="PANTHER" id="PTHR23426:SF65">
    <property type="entry name" value="FERREDOXIN-2, MITOCHONDRIAL"/>
    <property type="match status" value="1"/>
</dbReference>
<dbReference type="InterPro" id="IPR018298">
    <property type="entry name" value="Adrenodoxin_Fe-S_BS"/>
</dbReference>
<keyword evidence="2" id="KW-0001">2Fe-2S</keyword>
<feature type="domain" description="2Fe-2S ferredoxin-type" evidence="7">
    <location>
        <begin position="2"/>
        <end position="105"/>
    </location>
</feature>
<dbReference type="SUPFAM" id="SSF54292">
    <property type="entry name" value="2Fe-2S ferredoxin-like"/>
    <property type="match status" value="1"/>
</dbReference>
<dbReference type="Gene3D" id="3.10.20.30">
    <property type="match status" value="1"/>
</dbReference>
<dbReference type="GO" id="GO:0046872">
    <property type="term" value="F:metal ion binding"/>
    <property type="evidence" value="ECO:0007669"/>
    <property type="project" value="UniProtKB-KW"/>
</dbReference>
<dbReference type="GO" id="GO:0051537">
    <property type="term" value="F:2 iron, 2 sulfur cluster binding"/>
    <property type="evidence" value="ECO:0007669"/>
    <property type="project" value="UniProtKB-KW"/>
</dbReference>
<dbReference type="Proteomes" id="UP000198992">
    <property type="component" value="Unassembled WGS sequence"/>
</dbReference>
<proteinExistence type="inferred from homology"/>
<accession>A0A1H4X073</accession>
<name>A0A1H4X073_9BRAD</name>
<dbReference type="EMBL" id="FNTH01000001">
    <property type="protein sequence ID" value="SEC99122.1"/>
    <property type="molecule type" value="Genomic_DNA"/>
</dbReference>
<dbReference type="OrthoDB" id="9799640at2"/>
<evidence type="ECO:0000256" key="3">
    <source>
        <dbReference type="ARBA" id="ARBA00022723"/>
    </source>
</evidence>
<dbReference type="RefSeq" id="WP_092116948.1">
    <property type="nucleotide sequence ID" value="NZ_FNTH01000001.1"/>
</dbReference>
<dbReference type="AlphaFoldDB" id="A0A1H4X073"/>
<evidence type="ECO:0000256" key="4">
    <source>
        <dbReference type="ARBA" id="ARBA00023004"/>
    </source>
</evidence>
<comment type="cofactor">
    <cofactor evidence="6">
        <name>[2Fe-2S] cluster</name>
        <dbReference type="ChEBI" id="CHEBI:190135"/>
    </cofactor>
</comment>
<evidence type="ECO:0000259" key="7">
    <source>
        <dbReference type="PROSITE" id="PS51085"/>
    </source>
</evidence>
<dbReference type="GO" id="GO:0140647">
    <property type="term" value="P:P450-containing electron transport chain"/>
    <property type="evidence" value="ECO:0007669"/>
    <property type="project" value="InterPro"/>
</dbReference>
<protein>
    <submittedName>
        <fullName evidence="8">Ferredoxin, 2Fe-2S</fullName>
    </submittedName>
</protein>
<dbReference type="PANTHER" id="PTHR23426">
    <property type="entry name" value="FERREDOXIN/ADRENODOXIN"/>
    <property type="match status" value="1"/>
</dbReference>
<keyword evidence="4" id="KW-0408">Iron</keyword>
<comment type="similarity">
    <text evidence="1">Belongs to the adrenodoxin/putidaredoxin family.</text>
</comment>
<keyword evidence="5" id="KW-0411">Iron-sulfur</keyword>
<dbReference type="GO" id="GO:0009055">
    <property type="term" value="F:electron transfer activity"/>
    <property type="evidence" value="ECO:0007669"/>
    <property type="project" value="TreeGrafter"/>
</dbReference>
<evidence type="ECO:0000256" key="5">
    <source>
        <dbReference type="ARBA" id="ARBA00023014"/>
    </source>
</evidence>
<dbReference type="PRINTS" id="PR00355">
    <property type="entry name" value="ADRENODOXIN"/>
</dbReference>
<dbReference type="InterPro" id="IPR036010">
    <property type="entry name" value="2Fe-2S_ferredoxin-like_sf"/>
</dbReference>
<evidence type="ECO:0000256" key="6">
    <source>
        <dbReference type="ARBA" id="ARBA00034078"/>
    </source>
</evidence>
<evidence type="ECO:0000313" key="9">
    <source>
        <dbReference type="Proteomes" id="UP000198992"/>
    </source>
</evidence>
<dbReference type="PROSITE" id="PS51085">
    <property type="entry name" value="2FE2S_FER_2"/>
    <property type="match status" value="1"/>
</dbReference>
<dbReference type="Pfam" id="PF00111">
    <property type="entry name" value="Fer2"/>
    <property type="match status" value="1"/>
</dbReference>
<dbReference type="PROSITE" id="PS00814">
    <property type="entry name" value="ADX"/>
    <property type="match status" value="1"/>
</dbReference>
<keyword evidence="3" id="KW-0479">Metal-binding</keyword>
<organism evidence="8 9">
    <name type="scientific">Bradyrhizobium erythrophlei</name>
    <dbReference type="NCBI Taxonomy" id="1437360"/>
    <lineage>
        <taxon>Bacteria</taxon>
        <taxon>Pseudomonadati</taxon>
        <taxon>Pseudomonadota</taxon>
        <taxon>Alphaproteobacteria</taxon>
        <taxon>Hyphomicrobiales</taxon>
        <taxon>Nitrobacteraceae</taxon>
        <taxon>Bradyrhizobium</taxon>
    </lineage>
</organism>
<dbReference type="InterPro" id="IPR012675">
    <property type="entry name" value="Beta-grasp_dom_sf"/>
</dbReference>
<gene>
    <name evidence="8" type="ORF">SAMN05444164_3326</name>
</gene>
<evidence type="ECO:0000313" key="8">
    <source>
        <dbReference type="EMBL" id="SEC99122.1"/>
    </source>
</evidence>
<dbReference type="InterPro" id="IPR001055">
    <property type="entry name" value="Adrenodoxin-like"/>
</dbReference>
<dbReference type="CDD" id="cd00207">
    <property type="entry name" value="fer2"/>
    <property type="match status" value="1"/>
</dbReference>
<evidence type="ECO:0000256" key="2">
    <source>
        <dbReference type="ARBA" id="ARBA00022714"/>
    </source>
</evidence>
<evidence type="ECO:0000256" key="1">
    <source>
        <dbReference type="ARBA" id="ARBA00010914"/>
    </source>
</evidence>
<sequence length="105" mass="11232">MSALTVITRAGEEQTVEGKCGVSVMEIIRSNGFGDLLALCSGSCSCATCHVYVGPEFYDALPAMREDENELLDASSHRTANSRLSCQIAFSDILDGLRVTIAPED</sequence>